<dbReference type="EMBL" id="CAKOFQ010008776">
    <property type="protein sequence ID" value="CAH2015927.1"/>
    <property type="molecule type" value="Genomic_DNA"/>
</dbReference>
<keyword evidence="1" id="KW-0863">Zinc-finger</keyword>
<dbReference type="PANTHER" id="PTHR31511">
    <property type="entry name" value="PROTEIN CBG23764"/>
    <property type="match status" value="1"/>
</dbReference>
<feature type="domain" description="C2H2-type" evidence="3">
    <location>
        <begin position="2"/>
        <end position="32"/>
    </location>
</feature>
<evidence type="ECO:0000259" key="3">
    <source>
        <dbReference type="PROSITE" id="PS50157"/>
    </source>
</evidence>
<sequence>MFQCLKCERTFTARKNLLKHGRERCSQDGEPASKRICLRDGIASFNQEGGTSSIPQSPSLEDSNASSSRRTADKLQCFRCQHTFSARHNLLRHLREVCISEKRPSKQQRMEGEITNNEPTIADFITQTAAGVNIRRVNPATPPVAVPGTSRMSPTPSDVVVPGASRESSTTGNDSQASAGSRTIRCESCSCEVSRNAHAAHLKSIKHKAHLWRALQNNVSVCRSAFRGSKIEQKSKDFAEKDSGWVLENILYLEININKYNPLRTAAYLPLPKEITNKKAVLNIRNTDEYCFAWSIVAGMIKPKGRASLTTSYPHFSNIPGLNFAGMDFPVALKSISEFERLNNMSINVYGIEKEFIDGKSKYQVVGPLHYTAQKQPTHLNLLLIDDSEVKLPQLETRVDRLGNTVMDNVLKFEQHHKQLRLPFCVYADFECILAPINNHSSASEDMRFVDSYQFLSSKLETLASFLSAEQCRTVRKVFPEDEKFSYMRCKGLINTMKHVYHPNKTFRIKYVMNTFLTRIMSEHVMSGKDLCLKTYKLDPAHYFTAPGLSWDAMLRYSKVELQLLTDVDMSQYMYLT</sequence>
<dbReference type="PROSITE" id="PS50157">
    <property type="entry name" value="ZINC_FINGER_C2H2_2"/>
    <property type="match status" value="2"/>
</dbReference>
<protein>
    <recommendedName>
        <fullName evidence="3">C2H2-type domain-containing protein</fullName>
    </recommendedName>
</protein>
<feature type="domain" description="C2H2-type" evidence="3">
    <location>
        <begin position="75"/>
        <end position="104"/>
    </location>
</feature>
<gene>
    <name evidence="4" type="ORF">ACAOBT_LOCUS35037</name>
</gene>
<dbReference type="InterPro" id="IPR013087">
    <property type="entry name" value="Znf_C2H2_type"/>
</dbReference>
<dbReference type="GO" id="GO:0008270">
    <property type="term" value="F:zinc ion binding"/>
    <property type="evidence" value="ECO:0007669"/>
    <property type="project" value="UniProtKB-KW"/>
</dbReference>
<dbReference type="OrthoDB" id="414982at2759"/>
<evidence type="ECO:0000256" key="2">
    <source>
        <dbReference type="SAM" id="MobiDB-lite"/>
    </source>
</evidence>
<feature type="region of interest" description="Disordered" evidence="2">
    <location>
        <begin position="144"/>
        <end position="179"/>
    </location>
</feature>
<reference evidence="4" key="1">
    <citation type="submission" date="2022-03" db="EMBL/GenBank/DDBJ databases">
        <authorList>
            <person name="Sayadi A."/>
        </authorList>
    </citation>
    <scope>NUCLEOTIDE SEQUENCE</scope>
</reference>
<dbReference type="PANTHER" id="PTHR31511:SF12">
    <property type="entry name" value="RHO TERMINATION FACTOR N-TERMINAL DOMAIN-CONTAINING PROTEIN"/>
    <property type="match status" value="1"/>
</dbReference>
<keyword evidence="5" id="KW-1185">Reference proteome</keyword>
<accession>A0A9P0MLX6</accession>
<dbReference type="Proteomes" id="UP001152888">
    <property type="component" value="Unassembled WGS sequence"/>
</dbReference>
<evidence type="ECO:0000313" key="5">
    <source>
        <dbReference type="Proteomes" id="UP001152888"/>
    </source>
</evidence>
<dbReference type="AlphaFoldDB" id="A0A9P0MLX6"/>
<evidence type="ECO:0000313" key="4">
    <source>
        <dbReference type="EMBL" id="CAH2015927.1"/>
    </source>
</evidence>
<organism evidence="4 5">
    <name type="scientific">Acanthoscelides obtectus</name>
    <name type="common">Bean weevil</name>
    <name type="synonym">Bruchus obtectus</name>
    <dbReference type="NCBI Taxonomy" id="200917"/>
    <lineage>
        <taxon>Eukaryota</taxon>
        <taxon>Metazoa</taxon>
        <taxon>Ecdysozoa</taxon>
        <taxon>Arthropoda</taxon>
        <taxon>Hexapoda</taxon>
        <taxon>Insecta</taxon>
        <taxon>Pterygota</taxon>
        <taxon>Neoptera</taxon>
        <taxon>Endopterygota</taxon>
        <taxon>Coleoptera</taxon>
        <taxon>Polyphaga</taxon>
        <taxon>Cucujiformia</taxon>
        <taxon>Chrysomeloidea</taxon>
        <taxon>Chrysomelidae</taxon>
        <taxon>Bruchinae</taxon>
        <taxon>Bruchini</taxon>
        <taxon>Acanthoscelides</taxon>
    </lineage>
</organism>
<name>A0A9P0MLX6_ACAOB</name>
<comment type="caution">
    <text evidence="4">The sequence shown here is derived from an EMBL/GenBank/DDBJ whole genome shotgun (WGS) entry which is preliminary data.</text>
</comment>
<feature type="region of interest" description="Disordered" evidence="2">
    <location>
        <begin position="48"/>
        <end position="68"/>
    </location>
</feature>
<keyword evidence="1" id="KW-0479">Metal-binding</keyword>
<evidence type="ECO:0000256" key="1">
    <source>
        <dbReference type="PROSITE-ProRule" id="PRU00042"/>
    </source>
</evidence>
<feature type="compositionally biased region" description="Polar residues" evidence="2">
    <location>
        <begin position="166"/>
        <end position="179"/>
    </location>
</feature>
<keyword evidence="1" id="KW-0862">Zinc</keyword>
<proteinExistence type="predicted"/>